<dbReference type="SUPFAM" id="SSF143113">
    <property type="entry name" value="NAP-like"/>
    <property type="match status" value="1"/>
</dbReference>
<dbReference type="SMR" id="A0A1J6IQU9"/>
<reference evidence="6" key="1">
    <citation type="submission" date="2016-11" db="EMBL/GenBank/DDBJ databases">
        <title>The genome of Nicotiana attenuata.</title>
        <authorList>
            <person name="Xu S."/>
            <person name="Brockmoeller T."/>
            <person name="Gaquerel E."/>
            <person name="Navarro A."/>
            <person name="Kuhl H."/>
            <person name="Gase K."/>
            <person name="Ling Z."/>
            <person name="Zhou W."/>
            <person name="Kreitzer C."/>
            <person name="Stanke M."/>
            <person name="Tang H."/>
            <person name="Lyons E."/>
            <person name="Pandey P."/>
            <person name="Pandey S.P."/>
            <person name="Timmermann B."/>
            <person name="Baldwin I.T."/>
        </authorList>
    </citation>
    <scope>NUCLEOTIDE SEQUENCE [LARGE SCALE GENOMIC DNA]</scope>
    <source>
        <strain evidence="6">UT</strain>
    </source>
</reference>
<evidence type="ECO:0000256" key="3">
    <source>
        <dbReference type="RuleBase" id="RU003876"/>
    </source>
</evidence>
<keyword evidence="7" id="KW-1185">Reference proteome</keyword>
<comment type="similarity">
    <text evidence="1 3">Belongs to the nucleosome assembly protein (NAP) family.</text>
</comment>
<organism evidence="6 7">
    <name type="scientific">Nicotiana attenuata</name>
    <name type="common">Coyote tobacco</name>
    <dbReference type="NCBI Taxonomy" id="49451"/>
    <lineage>
        <taxon>Eukaryota</taxon>
        <taxon>Viridiplantae</taxon>
        <taxon>Streptophyta</taxon>
        <taxon>Embryophyta</taxon>
        <taxon>Tracheophyta</taxon>
        <taxon>Spermatophyta</taxon>
        <taxon>Magnoliopsida</taxon>
        <taxon>eudicotyledons</taxon>
        <taxon>Gunneridae</taxon>
        <taxon>Pentapetalae</taxon>
        <taxon>asterids</taxon>
        <taxon>lamiids</taxon>
        <taxon>Solanales</taxon>
        <taxon>Solanaceae</taxon>
        <taxon>Nicotianoideae</taxon>
        <taxon>Nicotianeae</taxon>
        <taxon>Nicotiana</taxon>
    </lineage>
</organism>
<feature type="compositionally biased region" description="Basic and acidic residues" evidence="5">
    <location>
        <begin position="397"/>
        <end position="414"/>
    </location>
</feature>
<evidence type="ECO:0000313" key="6">
    <source>
        <dbReference type="EMBL" id="OIT02928.1"/>
    </source>
</evidence>
<feature type="region of interest" description="Disordered" evidence="5">
    <location>
        <begin position="397"/>
        <end position="502"/>
    </location>
</feature>
<dbReference type="Gene3D" id="1.20.5.1500">
    <property type="match status" value="1"/>
</dbReference>
<feature type="compositionally biased region" description="Basic and acidic residues" evidence="5">
    <location>
        <begin position="23"/>
        <end position="33"/>
    </location>
</feature>
<evidence type="ECO:0000256" key="4">
    <source>
        <dbReference type="SAM" id="Coils"/>
    </source>
</evidence>
<feature type="coiled-coil region" evidence="4">
    <location>
        <begin position="211"/>
        <end position="242"/>
    </location>
</feature>
<keyword evidence="2" id="KW-0143">Chaperone</keyword>
<protein>
    <submittedName>
        <fullName evidence="6">Nap1-related protein 2</fullName>
    </submittedName>
</protein>
<feature type="compositionally biased region" description="Acidic residues" evidence="5">
    <location>
        <begin position="487"/>
        <end position="502"/>
    </location>
</feature>
<feature type="compositionally biased region" description="Acidic residues" evidence="5">
    <location>
        <begin position="466"/>
        <end position="479"/>
    </location>
</feature>
<feature type="compositionally biased region" description="Polar residues" evidence="5">
    <location>
        <begin position="1"/>
        <end position="20"/>
    </location>
</feature>
<dbReference type="STRING" id="49451.A0A1J6IQU9"/>
<keyword evidence="4" id="KW-0175">Coiled coil</keyword>
<feature type="compositionally biased region" description="Acidic residues" evidence="5">
    <location>
        <begin position="442"/>
        <end position="453"/>
    </location>
</feature>
<dbReference type="AlphaFoldDB" id="A0A1J6IQU9"/>
<sequence>MEAYGESQSTPNNEESTQGYKSKGRDPELATKKRLEKNKKKQNKNKKVRVFEELVECSGNNKEKDELGVCGEHQYVLTTSLDYINYNVLDWESVMTNMAEEVNFALKTMVQLLGVNKEVALLQFELLLKSLHIRKDYILLVLKALKKEYVSKEEEYEVLKKMWDVKMEHARLISDEHFNLIKMGEEKGNKKQKIAEKAEDEENNNFDGKQLVLCIEKLQDIQDKLEKINEEARDEVLKIAQKFSQIRKPVYEKRNDIIKTIPNFWLTAFLRHPILGNLVSTEEDHEIFKYLSSIEVEDAEDFKSGYTITFYFSPNPFFENTMLSKTYTFLEDGRPTKVTASAVQWTEGIGVAPLAEESFFLWFSGEVDQKYDEVAAMIKDELWPNPLNYFNEADEEKDLHEADESSNEVVKDSENDGDEEADEADKKDVEAADEEVVKDSENDGEEAGEEDLEAAGGSGNEVVKDSEDDYEEANEEDLEAADKAGDEGTESEGSYDDYDLGG</sequence>
<evidence type="ECO:0000313" key="7">
    <source>
        <dbReference type="Proteomes" id="UP000187609"/>
    </source>
</evidence>
<accession>A0A1J6IQU9</accession>
<gene>
    <name evidence="6" type="primary">NRP2_3</name>
    <name evidence="6" type="ORF">A4A49_06167</name>
</gene>
<dbReference type="Pfam" id="PF00956">
    <property type="entry name" value="NAP"/>
    <property type="match status" value="1"/>
</dbReference>
<dbReference type="EMBL" id="MJEQ01037188">
    <property type="protein sequence ID" value="OIT02928.1"/>
    <property type="molecule type" value="Genomic_DNA"/>
</dbReference>
<evidence type="ECO:0000256" key="1">
    <source>
        <dbReference type="ARBA" id="ARBA00009947"/>
    </source>
</evidence>
<evidence type="ECO:0000256" key="2">
    <source>
        <dbReference type="ARBA" id="ARBA00023186"/>
    </source>
</evidence>
<dbReference type="InterPro" id="IPR002164">
    <property type="entry name" value="NAP_family"/>
</dbReference>
<feature type="region of interest" description="Disordered" evidence="5">
    <location>
        <begin position="1"/>
        <end position="44"/>
    </location>
</feature>
<dbReference type="OMA" id="DYINYNV"/>
<dbReference type="InterPro" id="IPR037231">
    <property type="entry name" value="NAP-like_sf"/>
</dbReference>
<dbReference type="GO" id="GO:0005634">
    <property type="term" value="C:nucleus"/>
    <property type="evidence" value="ECO:0007669"/>
    <property type="project" value="InterPro"/>
</dbReference>
<dbReference type="GO" id="GO:0042393">
    <property type="term" value="F:histone binding"/>
    <property type="evidence" value="ECO:0007669"/>
    <property type="project" value="UniProtKB-ARBA"/>
</dbReference>
<dbReference type="PANTHER" id="PTHR11875">
    <property type="entry name" value="TESTIS-SPECIFIC Y-ENCODED PROTEIN"/>
    <property type="match status" value="1"/>
</dbReference>
<dbReference type="Gene3D" id="3.30.1120.90">
    <property type="entry name" value="Nucleosome assembly protein"/>
    <property type="match status" value="1"/>
</dbReference>
<proteinExistence type="inferred from homology"/>
<evidence type="ECO:0000256" key="5">
    <source>
        <dbReference type="SAM" id="MobiDB-lite"/>
    </source>
</evidence>
<dbReference type="Gramene" id="OIT02928">
    <property type="protein sequence ID" value="OIT02928"/>
    <property type="gene ID" value="A4A49_06167"/>
</dbReference>
<feature type="compositionally biased region" description="Basic and acidic residues" evidence="5">
    <location>
        <begin position="424"/>
        <end position="441"/>
    </location>
</feature>
<dbReference type="GO" id="GO:0006334">
    <property type="term" value="P:nucleosome assembly"/>
    <property type="evidence" value="ECO:0007669"/>
    <property type="project" value="InterPro"/>
</dbReference>
<dbReference type="Proteomes" id="UP000187609">
    <property type="component" value="Unassembled WGS sequence"/>
</dbReference>
<dbReference type="GO" id="GO:0000724">
    <property type="term" value="P:double-strand break repair via homologous recombination"/>
    <property type="evidence" value="ECO:0007669"/>
    <property type="project" value="UniProtKB-ARBA"/>
</dbReference>
<name>A0A1J6IQU9_NICAT</name>
<comment type="caution">
    <text evidence="6">The sequence shown here is derived from an EMBL/GenBank/DDBJ whole genome shotgun (WGS) entry which is preliminary data.</text>
</comment>
<feature type="compositionally biased region" description="Basic residues" evidence="5">
    <location>
        <begin position="34"/>
        <end position="44"/>
    </location>
</feature>